<dbReference type="EMBL" id="AP028913">
    <property type="protein sequence ID" value="BES94811.1"/>
    <property type="molecule type" value="Genomic_DNA"/>
</dbReference>
<feature type="region of interest" description="Disordered" evidence="1">
    <location>
        <begin position="1"/>
        <end position="53"/>
    </location>
</feature>
<protein>
    <submittedName>
        <fullName evidence="2">Uncharacterized protein</fullName>
    </submittedName>
</protein>
<dbReference type="Proteomes" id="UP001307889">
    <property type="component" value="Chromosome 5"/>
</dbReference>
<sequence length="110" mass="12358">MANRCAEAAAEGQERIKGTSPADLGRESPRRPRLRPLSSDGSMRKLYPRADGEGVEDCEMERVGVRGLSRPSEHLSLSNIIYFPRGLRLLVRLVYCRIQRSLCPAFERDG</sequence>
<gene>
    <name evidence="2" type="ORF">NTJ_07620</name>
</gene>
<evidence type="ECO:0000313" key="3">
    <source>
        <dbReference type="Proteomes" id="UP001307889"/>
    </source>
</evidence>
<evidence type="ECO:0000313" key="2">
    <source>
        <dbReference type="EMBL" id="BES94811.1"/>
    </source>
</evidence>
<name>A0ABN7ARI4_9HEMI</name>
<evidence type="ECO:0000256" key="1">
    <source>
        <dbReference type="SAM" id="MobiDB-lite"/>
    </source>
</evidence>
<reference evidence="2 3" key="1">
    <citation type="submission" date="2023-09" db="EMBL/GenBank/DDBJ databases">
        <title>Nesidiocoris tenuis whole genome shotgun sequence.</title>
        <authorList>
            <person name="Shibata T."/>
            <person name="Shimoda M."/>
            <person name="Kobayashi T."/>
            <person name="Uehara T."/>
        </authorList>
    </citation>
    <scope>NUCLEOTIDE SEQUENCE [LARGE SCALE GENOMIC DNA]</scope>
    <source>
        <strain evidence="2 3">Japan</strain>
    </source>
</reference>
<organism evidence="2 3">
    <name type="scientific">Nesidiocoris tenuis</name>
    <dbReference type="NCBI Taxonomy" id="355587"/>
    <lineage>
        <taxon>Eukaryota</taxon>
        <taxon>Metazoa</taxon>
        <taxon>Ecdysozoa</taxon>
        <taxon>Arthropoda</taxon>
        <taxon>Hexapoda</taxon>
        <taxon>Insecta</taxon>
        <taxon>Pterygota</taxon>
        <taxon>Neoptera</taxon>
        <taxon>Paraneoptera</taxon>
        <taxon>Hemiptera</taxon>
        <taxon>Heteroptera</taxon>
        <taxon>Panheteroptera</taxon>
        <taxon>Cimicomorpha</taxon>
        <taxon>Miridae</taxon>
        <taxon>Dicyphina</taxon>
        <taxon>Nesidiocoris</taxon>
    </lineage>
</organism>
<keyword evidence="3" id="KW-1185">Reference proteome</keyword>
<accession>A0ABN7ARI4</accession>
<proteinExistence type="predicted"/>